<dbReference type="STRING" id="30732.ENSOMEP00000010482"/>
<name>A0A3B3C0A6_ORYME</name>
<keyword evidence="1" id="KW-0430">Lectin</keyword>
<evidence type="ECO:0000256" key="1">
    <source>
        <dbReference type="ARBA" id="ARBA00022734"/>
    </source>
</evidence>
<keyword evidence="3" id="KW-0812">Transmembrane</keyword>
<dbReference type="InterPro" id="IPR001304">
    <property type="entry name" value="C-type_lectin-like"/>
</dbReference>
<reference evidence="5" key="2">
    <citation type="submission" date="2025-09" db="UniProtKB">
        <authorList>
            <consortium name="Ensembl"/>
        </authorList>
    </citation>
    <scope>IDENTIFICATION</scope>
</reference>
<dbReference type="InterPro" id="IPR018378">
    <property type="entry name" value="C-type_lectin_CS"/>
</dbReference>
<feature type="transmembrane region" description="Helical" evidence="3">
    <location>
        <begin position="40"/>
        <end position="61"/>
    </location>
</feature>
<evidence type="ECO:0000259" key="4">
    <source>
        <dbReference type="PROSITE" id="PS50041"/>
    </source>
</evidence>
<dbReference type="PANTHER" id="PTHR22803">
    <property type="entry name" value="MANNOSE, PHOSPHOLIPASE, LECTIN RECEPTOR RELATED"/>
    <property type="match status" value="1"/>
</dbReference>
<dbReference type="InterPro" id="IPR050111">
    <property type="entry name" value="C-type_lectin/snaclec_domain"/>
</dbReference>
<dbReference type="PaxDb" id="30732-ENSOMEP00000010482"/>
<dbReference type="GeneTree" id="ENSGT01020000230338"/>
<dbReference type="Gene3D" id="3.10.100.10">
    <property type="entry name" value="Mannose-Binding Protein A, subunit A"/>
    <property type="match status" value="1"/>
</dbReference>
<protein>
    <recommendedName>
        <fullName evidence="4">C-type lectin domain-containing protein</fullName>
    </recommendedName>
</protein>
<evidence type="ECO:0000256" key="3">
    <source>
        <dbReference type="SAM" id="Phobius"/>
    </source>
</evidence>
<dbReference type="SUPFAM" id="SSF56436">
    <property type="entry name" value="C-type lectin-like"/>
    <property type="match status" value="1"/>
</dbReference>
<dbReference type="AlphaFoldDB" id="A0A3B3C0A6"/>
<organism evidence="5 6">
    <name type="scientific">Oryzias melastigma</name>
    <name type="common">Marine medaka</name>
    <dbReference type="NCBI Taxonomy" id="30732"/>
    <lineage>
        <taxon>Eukaryota</taxon>
        <taxon>Metazoa</taxon>
        <taxon>Chordata</taxon>
        <taxon>Craniata</taxon>
        <taxon>Vertebrata</taxon>
        <taxon>Euteleostomi</taxon>
        <taxon>Actinopterygii</taxon>
        <taxon>Neopterygii</taxon>
        <taxon>Teleostei</taxon>
        <taxon>Neoteleostei</taxon>
        <taxon>Acanthomorphata</taxon>
        <taxon>Ovalentaria</taxon>
        <taxon>Atherinomorphae</taxon>
        <taxon>Beloniformes</taxon>
        <taxon>Adrianichthyidae</taxon>
        <taxon>Oryziinae</taxon>
        <taxon>Oryzias</taxon>
    </lineage>
</organism>
<evidence type="ECO:0000313" key="6">
    <source>
        <dbReference type="Proteomes" id="UP000261560"/>
    </source>
</evidence>
<dbReference type="GO" id="GO:0030246">
    <property type="term" value="F:carbohydrate binding"/>
    <property type="evidence" value="ECO:0007669"/>
    <property type="project" value="UniProtKB-KW"/>
</dbReference>
<dbReference type="SMART" id="SM00034">
    <property type="entry name" value="CLECT"/>
    <property type="match status" value="1"/>
</dbReference>
<sequence length="202" mass="23265">GAASPSGSSANGPLFLFSVALLHRRSASLLPQGFFFIDKIVLYSCAETLLCLVVELMSLIVSTDHYLKQNWIYFSGSFYYISTTEKSWQSSRDDCLGRGADLIIIDSREENFQKRLWIGLSDRQSEGHWIWQDGTSLDESFWHPGEPNSYWGRDEDCAEIKYINDVNSWNDLVCTNENFWICEKKTGQWLTEPPRQLKKMPD</sequence>
<dbReference type="InterPro" id="IPR033989">
    <property type="entry name" value="CD209-like_CTLD"/>
</dbReference>
<accession>A0A3B3C0A6</accession>
<dbReference type="PROSITE" id="PS50041">
    <property type="entry name" value="C_TYPE_LECTIN_2"/>
    <property type="match status" value="1"/>
</dbReference>
<dbReference type="Proteomes" id="UP000261560">
    <property type="component" value="Unplaced"/>
</dbReference>
<dbReference type="Ensembl" id="ENSOMET00000017305.1">
    <property type="protein sequence ID" value="ENSOMEP00000010482.1"/>
    <property type="gene ID" value="ENSOMEG00000011767.1"/>
</dbReference>
<keyword evidence="3" id="KW-0472">Membrane</keyword>
<keyword evidence="3" id="KW-1133">Transmembrane helix</keyword>
<evidence type="ECO:0000313" key="5">
    <source>
        <dbReference type="Ensembl" id="ENSOMEP00000010482.1"/>
    </source>
</evidence>
<dbReference type="Pfam" id="PF00059">
    <property type="entry name" value="Lectin_C"/>
    <property type="match status" value="1"/>
</dbReference>
<dbReference type="InterPro" id="IPR016187">
    <property type="entry name" value="CTDL_fold"/>
</dbReference>
<feature type="domain" description="C-type lectin" evidence="4">
    <location>
        <begin position="74"/>
        <end position="183"/>
    </location>
</feature>
<keyword evidence="6" id="KW-1185">Reference proteome</keyword>
<reference evidence="5" key="1">
    <citation type="submission" date="2025-08" db="UniProtKB">
        <authorList>
            <consortium name="Ensembl"/>
        </authorList>
    </citation>
    <scope>IDENTIFICATION</scope>
</reference>
<evidence type="ECO:0000256" key="2">
    <source>
        <dbReference type="ARBA" id="ARBA00023157"/>
    </source>
</evidence>
<dbReference type="InterPro" id="IPR016186">
    <property type="entry name" value="C-type_lectin-like/link_sf"/>
</dbReference>
<dbReference type="CDD" id="cd03590">
    <property type="entry name" value="CLECT_DC-SIGN_like"/>
    <property type="match status" value="1"/>
</dbReference>
<dbReference type="PROSITE" id="PS00615">
    <property type="entry name" value="C_TYPE_LECTIN_1"/>
    <property type="match status" value="1"/>
</dbReference>
<proteinExistence type="predicted"/>
<keyword evidence="2" id="KW-1015">Disulfide bond</keyword>